<comment type="caution">
    <text evidence="2">The sequence shown here is derived from an EMBL/GenBank/DDBJ whole genome shotgun (WGS) entry which is preliminary data.</text>
</comment>
<dbReference type="AlphaFoldDB" id="A0ABD2YNA6"/>
<sequence length="140" mass="15298">MVYTCKNCNKVVKVDIDREIRCPFCKENTKVEVKCRIGIMLEDGTSSLHAVKFSPDVEKLIPFTTLQLKDANKNATAAATVNAGVKRYLGFAETNPTPNTRSSSEIAPQTSTTNTKGHPLPLNLAAESPSKKNCDKLKLS</sequence>
<evidence type="ECO:0000313" key="2">
    <source>
        <dbReference type="EMBL" id="KAL3508865.1"/>
    </source>
</evidence>
<dbReference type="Gene3D" id="2.40.50.140">
    <property type="entry name" value="Nucleic acid-binding proteins"/>
    <property type="match status" value="1"/>
</dbReference>
<keyword evidence="3" id="KW-1185">Reference proteome</keyword>
<evidence type="ECO:0000256" key="1">
    <source>
        <dbReference type="SAM" id="MobiDB-lite"/>
    </source>
</evidence>
<name>A0ABD2YNA6_9GENT</name>
<accession>A0ABD2YNA6</accession>
<feature type="compositionally biased region" description="Polar residues" evidence="1">
    <location>
        <begin position="94"/>
        <end position="116"/>
    </location>
</feature>
<organism evidence="2 3">
    <name type="scientific">Cinchona calisaya</name>
    <dbReference type="NCBI Taxonomy" id="153742"/>
    <lineage>
        <taxon>Eukaryota</taxon>
        <taxon>Viridiplantae</taxon>
        <taxon>Streptophyta</taxon>
        <taxon>Embryophyta</taxon>
        <taxon>Tracheophyta</taxon>
        <taxon>Spermatophyta</taxon>
        <taxon>Magnoliopsida</taxon>
        <taxon>eudicotyledons</taxon>
        <taxon>Gunneridae</taxon>
        <taxon>Pentapetalae</taxon>
        <taxon>asterids</taxon>
        <taxon>lamiids</taxon>
        <taxon>Gentianales</taxon>
        <taxon>Rubiaceae</taxon>
        <taxon>Cinchonoideae</taxon>
        <taxon>Cinchoneae</taxon>
        <taxon>Cinchona</taxon>
    </lineage>
</organism>
<reference evidence="2 3" key="1">
    <citation type="submission" date="2024-11" db="EMBL/GenBank/DDBJ databases">
        <title>A near-complete genome assembly of Cinchona calisaya.</title>
        <authorList>
            <person name="Lian D.C."/>
            <person name="Zhao X.W."/>
            <person name="Wei L."/>
        </authorList>
    </citation>
    <scope>NUCLEOTIDE SEQUENCE [LARGE SCALE GENOMIC DNA]</scope>
    <source>
        <tissue evidence="2">Nenye</tissue>
    </source>
</reference>
<evidence type="ECO:0008006" key="4">
    <source>
        <dbReference type="Google" id="ProtNLM"/>
    </source>
</evidence>
<protein>
    <recommendedName>
        <fullName evidence="4">Replication factor A C-terminal domain-containing protein</fullName>
    </recommendedName>
</protein>
<evidence type="ECO:0000313" key="3">
    <source>
        <dbReference type="Proteomes" id="UP001630127"/>
    </source>
</evidence>
<dbReference type="InterPro" id="IPR012340">
    <property type="entry name" value="NA-bd_OB-fold"/>
</dbReference>
<proteinExistence type="predicted"/>
<dbReference type="Proteomes" id="UP001630127">
    <property type="component" value="Unassembled WGS sequence"/>
</dbReference>
<dbReference type="EMBL" id="JBJUIK010000012">
    <property type="protein sequence ID" value="KAL3508865.1"/>
    <property type="molecule type" value="Genomic_DNA"/>
</dbReference>
<feature type="compositionally biased region" description="Basic and acidic residues" evidence="1">
    <location>
        <begin position="129"/>
        <end position="140"/>
    </location>
</feature>
<dbReference type="SUPFAM" id="SSF50249">
    <property type="entry name" value="Nucleic acid-binding proteins"/>
    <property type="match status" value="1"/>
</dbReference>
<gene>
    <name evidence="2" type="ORF">ACH5RR_028266</name>
</gene>
<feature type="region of interest" description="Disordered" evidence="1">
    <location>
        <begin position="92"/>
        <end position="140"/>
    </location>
</feature>